<reference evidence="1" key="1">
    <citation type="submission" date="2014-05" db="EMBL/GenBank/DDBJ databases">
        <authorList>
            <person name="Chronopoulou M."/>
        </authorList>
    </citation>
    <scope>NUCLEOTIDE SEQUENCE</scope>
    <source>
        <tissue evidence="1">Whole organism</tissue>
    </source>
</reference>
<dbReference type="AlphaFoldDB" id="A0A0K2TW86"/>
<name>A0A0K2TW86_LEPSM</name>
<organism evidence="1">
    <name type="scientific">Lepeophtheirus salmonis</name>
    <name type="common">Salmon louse</name>
    <name type="synonym">Caligus salmonis</name>
    <dbReference type="NCBI Taxonomy" id="72036"/>
    <lineage>
        <taxon>Eukaryota</taxon>
        <taxon>Metazoa</taxon>
        <taxon>Ecdysozoa</taxon>
        <taxon>Arthropoda</taxon>
        <taxon>Crustacea</taxon>
        <taxon>Multicrustacea</taxon>
        <taxon>Hexanauplia</taxon>
        <taxon>Copepoda</taxon>
        <taxon>Siphonostomatoida</taxon>
        <taxon>Caligidae</taxon>
        <taxon>Lepeophtheirus</taxon>
    </lineage>
</organism>
<accession>A0A0K2TW86</accession>
<protein>
    <submittedName>
        <fullName evidence="1">Uncharacterized protein</fullName>
    </submittedName>
</protein>
<evidence type="ECO:0000313" key="1">
    <source>
        <dbReference type="EMBL" id="CDW30259.1"/>
    </source>
</evidence>
<proteinExistence type="predicted"/>
<sequence length="56" mass="7193">MTVNLIEKLNHFDYLHLFPWKTMDFPENYWFDFYKVHWLQIEHCFQKKVKSSHLRY</sequence>
<dbReference type="EMBL" id="HACA01012898">
    <property type="protein sequence ID" value="CDW30259.1"/>
    <property type="molecule type" value="Transcribed_RNA"/>
</dbReference>